<evidence type="ECO:0008006" key="4">
    <source>
        <dbReference type="Google" id="ProtNLM"/>
    </source>
</evidence>
<organism evidence="2 3">
    <name type="scientific">Pedobacter kyungheensis</name>
    <dbReference type="NCBI Taxonomy" id="1069985"/>
    <lineage>
        <taxon>Bacteria</taxon>
        <taxon>Pseudomonadati</taxon>
        <taxon>Bacteroidota</taxon>
        <taxon>Sphingobacteriia</taxon>
        <taxon>Sphingobacteriales</taxon>
        <taxon>Sphingobacteriaceae</taxon>
        <taxon>Pedobacter</taxon>
    </lineage>
</organism>
<keyword evidence="1" id="KW-0812">Transmembrane</keyword>
<keyword evidence="3" id="KW-1185">Reference proteome</keyword>
<keyword evidence="1" id="KW-1133">Transmembrane helix</keyword>
<name>A0A0C1DHY7_9SPHI</name>
<dbReference type="Pfam" id="PF05751">
    <property type="entry name" value="FixH"/>
    <property type="match status" value="1"/>
</dbReference>
<keyword evidence="1" id="KW-0472">Membrane</keyword>
<reference evidence="2 3" key="1">
    <citation type="submission" date="2014-10" db="EMBL/GenBank/DDBJ databases">
        <title>Pedobacter Kyungheensis.</title>
        <authorList>
            <person name="Anderson B.M."/>
            <person name="Newman J.D."/>
        </authorList>
    </citation>
    <scope>NUCLEOTIDE SEQUENCE [LARGE SCALE GENOMIC DNA]</scope>
    <source>
        <strain evidence="2 3">KACC 16221</strain>
    </source>
</reference>
<dbReference type="AlphaFoldDB" id="A0A0C1DHY7"/>
<gene>
    <name evidence="2" type="ORF">OC25_12270</name>
</gene>
<protein>
    <recommendedName>
        <fullName evidence="4">Nitrogen fixation protein FixH</fullName>
    </recommendedName>
</protein>
<dbReference type="OrthoDB" id="1493774at2"/>
<feature type="transmembrane region" description="Helical" evidence="1">
    <location>
        <begin position="7"/>
        <end position="26"/>
    </location>
</feature>
<proteinExistence type="predicted"/>
<evidence type="ECO:0000313" key="3">
    <source>
        <dbReference type="Proteomes" id="UP000031246"/>
    </source>
</evidence>
<sequence length="142" mass="16338">MNWGKKIIITMAAFMLFILALGAYMLSKQGNDTLVESNYYEKGLRYDEEYKQKANTFADHAEPVITVNPSQVIIRLKDSASYTLVLMRPSNARADKKQNGNTLGNSHLILVDRKPADKGLWYLDLKWKSNQKQYQYKKSITL</sequence>
<comment type="caution">
    <text evidence="2">The sequence shown here is derived from an EMBL/GenBank/DDBJ whole genome shotgun (WGS) entry which is preliminary data.</text>
</comment>
<dbReference type="RefSeq" id="WP_039476435.1">
    <property type="nucleotide sequence ID" value="NZ_JSYN01000014.1"/>
</dbReference>
<accession>A0A0C1DHY7</accession>
<dbReference type="EMBL" id="JSYN01000014">
    <property type="protein sequence ID" value="KIA93545.1"/>
    <property type="molecule type" value="Genomic_DNA"/>
</dbReference>
<evidence type="ECO:0000256" key="1">
    <source>
        <dbReference type="SAM" id="Phobius"/>
    </source>
</evidence>
<evidence type="ECO:0000313" key="2">
    <source>
        <dbReference type="EMBL" id="KIA93545.1"/>
    </source>
</evidence>
<dbReference type="Proteomes" id="UP000031246">
    <property type="component" value="Unassembled WGS sequence"/>
</dbReference>
<dbReference type="InterPro" id="IPR008620">
    <property type="entry name" value="FixH"/>
</dbReference>